<keyword evidence="1" id="KW-1133">Transmembrane helix</keyword>
<organism evidence="2 3">
    <name type="scientific">Bathymodiolus azoricus thioautotrophic gill symbiont</name>
    <dbReference type="NCBI Taxonomy" id="235205"/>
    <lineage>
        <taxon>Bacteria</taxon>
        <taxon>Pseudomonadati</taxon>
        <taxon>Pseudomonadota</taxon>
        <taxon>Gammaproteobacteria</taxon>
        <taxon>sulfur-oxidizing symbionts</taxon>
    </lineage>
</organism>
<keyword evidence="1" id="KW-0472">Membrane</keyword>
<protein>
    <submittedName>
        <fullName evidence="2">Uncharacterized protein</fullName>
    </submittedName>
</protein>
<evidence type="ECO:0000313" key="2">
    <source>
        <dbReference type="EMBL" id="SEH99749.1"/>
    </source>
</evidence>
<dbReference type="Proteomes" id="UP000198988">
    <property type="component" value="Unassembled WGS sequence"/>
</dbReference>
<feature type="transmembrane region" description="Helical" evidence="1">
    <location>
        <begin position="20"/>
        <end position="37"/>
    </location>
</feature>
<accession>A0A1H6MDZ0</accession>
<dbReference type="EMBL" id="CDSC02000416">
    <property type="protein sequence ID" value="SEH99749.1"/>
    <property type="molecule type" value="Genomic_DNA"/>
</dbReference>
<evidence type="ECO:0000313" key="3">
    <source>
        <dbReference type="Proteomes" id="UP000198988"/>
    </source>
</evidence>
<evidence type="ECO:0000256" key="1">
    <source>
        <dbReference type="SAM" id="Phobius"/>
    </source>
</evidence>
<sequence>MFLNFSYIPVVISYVIMRKYIYMRVYILFVCSCCFFYF</sequence>
<gene>
    <name evidence="2" type="ORF">BAZSYMA_ACONTIG10304_0</name>
</gene>
<reference evidence="3" key="1">
    <citation type="submission" date="2016-06" db="EMBL/GenBank/DDBJ databases">
        <authorList>
            <person name="Petersen J."/>
            <person name="Sayavedra L."/>
        </authorList>
    </citation>
    <scope>NUCLEOTIDE SEQUENCE [LARGE SCALE GENOMIC DNA]</scope>
    <source>
        <strain evidence="3">BazSymA</strain>
    </source>
</reference>
<keyword evidence="1" id="KW-0812">Transmembrane</keyword>
<name>A0A1H6MDZ0_9GAMM</name>
<proteinExistence type="predicted"/>
<dbReference type="AlphaFoldDB" id="A0A1H6MDZ0"/>